<dbReference type="SUPFAM" id="SSF56925">
    <property type="entry name" value="OMPA-like"/>
    <property type="match status" value="1"/>
</dbReference>
<sequence>MGVVHVKSYLLATAGLLALAGAAQAADLPRRVAPPPVYPVAPPAFTWTGFYAGVNAGGAVGGDFRASTTSPRPAALPAARGEASAAGFVAGGTVGYNYQFTPNNGFVVGVEVDANYADIHNEFRASAGTASANGALKTDTYFVTVRGRVGYAWGPLLAYATGGWAFTEIGARGIATGPGLVLPASFNASLPVDGYTVGAGLEYMITPTLSVKGEYLYADLERDVRFRALGTQFGIRTGLDAHLLKVGINYHFNLFN</sequence>
<dbReference type="Gene3D" id="2.40.160.20">
    <property type="match status" value="1"/>
</dbReference>
<evidence type="ECO:0000256" key="3">
    <source>
        <dbReference type="ARBA" id="ARBA00023136"/>
    </source>
</evidence>
<proteinExistence type="inferred from homology"/>
<evidence type="ECO:0000256" key="5">
    <source>
        <dbReference type="ARBA" id="ARBA00038306"/>
    </source>
</evidence>
<evidence type="ECO:0000256" key="2">
    <source>
        <dbReference type="ARBA" id="ARBA00022729"/>
    </source>
</evidence>
<evidence type="ECO:0000256" key="6">
    <source>
        <dbReference type="SAM" id="SignalP"/>
    </source>
</evidence>
<dbReference type="AlphaFoldDB" id="A0A0C6FLN6"/>
<dbReference type="OrthoDB" id="9815357at2"/>
<dbReference type="PATRIC" id="fig|270351.10.peg.4982"/>
<comment type="subcellular location">
    <subcellularLocation>
        <location evidence="1">Cell outer membrane</location>
    </subcellularLocation>
</comment>
<dbReference type="KEGG" id="maqu:Maq22A_c25965"/>
<evidence type="ECO:0000313" key="9">
    <source>
        <dbReference type="Proteomes" id="UP000061432"/>
    </source>
</evidence>
<reference evidence="9" key="2">
    <citation type="submission" date="2015-01" db="EMBL/GenBank/DDBJ databases">
        <title>Complete genome sequence of Methylobacterium aquaticum strain 22A.</title>
        <authorList>
            <person name="Tani A."/>
            <person name="Ogura Y."/>
            <person name="Hayashi T."/>
        </authorList>
    </citation>
    <scope>NUCLEOTIDE SEQUENCE [LARGE SCALE GENOMIC DNA]</scope>
    <source>
        <strain evidence="9">MA-22A</strain>
    </source>
</reference>
<feature type="domain" description="Outer membrane protein beta-barrel" evidence="7">
    <location>
        <begin position="17"/>
        <end position="252"/>
    </location>
</feature>
<dbReference type="PANTHER" id="PTHR34001">
    <property type="entry name" value="BLL7405 PROTEIN"/>
    <property type="match status" value="1"/>
</dbReference>
<accession>A0A0C6FLN6</accession>
<keyword evidence="4" id="KW-0998">Cell outer membrane</keyword>
<name>A0A0C6FLN6_9HYPH</name>
<dbReference type="Pfam" id="PF13505">
    <property type="entry name" value="OMP_b-brl"/>
    <property type="match status" value="1"/>
</dbReference>
<dbReference type="EMBL" id="AP014704">
    <property type="protein sequence ID" value="BAQ48067.1"/>
    <property type="molecule type" value="Genomic_DNA"/>
</dbReference>
<dbReference type="InterPro" id="IPR027385">
    <property type="entry name" value="Beta-barrel_OMP"/>
</dbReference>
<feature type="signal peptide" evidence="6">
    <location>
        <begin position="1"/>
        <end position="25"/>
    </location>
</feature>
<keyword evidence="2 6" id="KW-0732">Signal</keyword>
<reference evidence="8 9" key="1">
    <citation type="journal article" date="2015" name="Genome Announc.">
        <title>Complete Genome Sequence of Methylobacterium aquaticum Strain 22A, Isolated from Racomitrium japonicum Moss.</title>
        <authorList>
            <person name="Tani A."/>
            <person name="Ogura Y."/>
            <person name="Hayashi T."/>
            <person name="Kimbara K."/>
        </authorList>
    </citation>
    <scope>NUCLEOTIDE SEQUENCE [LARGE SCALE GENOMIC DNA]</scope>
    <source>
        <strain evidence="8 9">MA-22A</strain>
    </source>
</reference>
<dbReference type="PANTHER" id="PTHR34001:SF3">
    <property type="entry name" value="BLL7405 PROTEIN"/>
    <property type="match status" value="1"/>
</dbReference>
<dbReference type="STRING" id="270351.Maq22A_c25965"/>
<protein>
    <submittedName>
        <fullName evidence="8">Porin</fullName>
    </submittedName>
</protein>
<evidence type="ECO:0000259" key="7">
    <source>
        <dbReference type="Pfam" id="PF13505"/>
    </source>
</evidence>
<dbReference type="Proteomes" id="UP000061432">
    <property type="component" value="Chromosome"/>
</dbReference>
<dbReference type="InterPro" id="IPR011250">
    <property type="entry name" value="OMP/PagP_B-barrel"/>
</dbReference>
<comment type="similarity">
    <text evidence="5">Belongs to the Omp25/RopB family.</text>
</comment>
<keyword evidence="3" id="KW-0472">Membrane</keyword>
<dbReference type="InterPro" id="IPR051692">
    <property type="entry name" value="OMP-like"/>
</dbReference>
<evidence type="ECO:0000256" key="1">
    <source>
        <dbReference type="ARBA" id="ARBA00004442"/>
    </source>
</evidence>
<gene>
    <name evidence="8" type="ORF">Maq22A_c25965</name>
</gene>
<evidence type="ECO:0000256" key="4">
    <source>
        <dbReference type="ARBA" id="ARBA00023237"/>
    </source>
</evidence>
<dbReference type="GO" id="GO:0009279">
    <property type="term" value="C:cell outer membrane"/>
    <property type="evidence" value="ECO:0007669"/>
    <property type="project" value="UniProtKB-SubCell"/>
</dbReference>
<feature type="chain" id="PRO_5002189248" evidence="6">
    <location>
        <begin position="26"/>
        <end position="256"/>
    </location>
</feature>
<organism evidence="8 9">
    <name type="scientific">Methylobacterium aquaticum</name>
    <dbReference type="NCBI Taxonomy" id="270351"/>
    <lineage>
        <taxon>Bacteria</taxon>
        <taxon>Pseudomonadati</taxon>
        <taxon>Pseudomonadota</taxon>
        <taxon>Alphaproteobacteria</taxon>
        <taxon>Hyphomicrobiales</taxon>
        <taxon>Methylobacteriaceae</taxon>
        <taxon>Methylobacterium</taxon>
    </lineage>
</organism>
<evidence type="ECO:0000313" key="8">
    <source>
        <dbReference type="EMBL" id="BAQ48067.1"/>
    </source>
</evidence>